<proteinExistence type="predicted"/>
<dbReference type="AlphaFoldDB" id="A0A975BXJ2"/>
<reference evidence="1" key="1">
    <citation type="journal article" date="2021" name="Microb. Physiol.">
        <title>Proteogenomic Insights into the Physiology of Marine, Sulfate-Reducing, Filamentous Desulfonema limicola and Desulfonema magnum.</title>
        <authorList>
            <person name="Schnaars V."/>
            <person name="Wohlbrand L."/>
            <person name="Scheve S."/>
            <person name="Hinrichs C."/>
            <person name="Reinhardt R."/>
            <person name="Rabus R."/>
        </authorList>
    </citation>
    <scope>NUCLEOTIDE SEQUENCE</scope>
    <source>
        <strain evidence="1">4be13</strain>
    </source>
</reference>
<organism evidence="1 2">
    <name type="scientific">Desulfonema magnum</name>
    <dbReference type="NCBI Taxonomy" id="45655"/>
    <lineage>
        <taxon>Bacteria</taxon>
        <taxon>Pseudomonadati</taxon>
        <taxon>Thermodesulfobacteriota</taxon>
        <taxon>Desulfobacteria</taxon>
        <taxon>Desulfobacterales</taxon>
        <taxon>Desulfococcaceae</taxon>
        <taxon>Desulfonema</taxon>
    </lineage>
</organism>
<protein>
    <submittedName>
        <fullName evidence="1">Uncharacterized protein</fullName>
    </submittedName>
</protein>
<accession>A0A975BXJ2</accession>
<evidence type="ECO:0000313" key="1">
    <source>
        <dbReference type="EMBL" id="QTA93362.1"/>
    </source>
</evidence>
<evidence type="ECO:0000313" key="2">
    <source>
        <dbReference type="Proteomes" id="UP000663722"/>
    </source>
</evidence>
<gene>
    <name evidence="1" type="ORF">dnm_094630</name>
</gene>
<dbReference type="KEGG" id="dmm:dnm_094630"/>
<keyword evidence="2" id="KW-1185">Reference proteome</keyword>
<name>A0A975BXJ2_9BACT</name>
<dbReference type="Proteomes" id="UP000663722">
    <property type="component" value="Chromosome"/>
</dbReference>
<sequence length="51" mass="6070">MAKKTDVSRLLSKKISHKDTKEAQRDFVRLCETLRLRAFVAKKRMRPAFYT</sequence>
<dbReference type="EMBL" id="CP061800">
    <property type="protein sequence ID" value="QTA93362.1"/>
    <property type="molecule type" value="Genomic_DNA"/>
</dbReference>